<dbReference type="AlphaFoldDB" id="A0AA35QD48"/>
<proteinExistence type="predicted"/>
<dbReference type="Proteomes" id="UP001160390">
    <property type="component" value="Unassembled WGS sequence"/>
</dbReference>
<gene>
    <name evidence="2" type="ORF">CCHLO57077_00011655</name>
</gene>
<evidence type="ECO:0000256" key="1">
    <source>
        <dbReference type="SAM" id="SignalP"/>
    </source>
</evidence>
<reference evidence="2" key="1">
    <citation type="submission" date="2023-01" db="EMBL/GenBank/DDBJ databases">
        <authorList>
            <person name="Piombo E."/>
        </authorList>
    </citation>
    <scope>NUCLEOTIDE SEQUENCE</scope>
</reference>
<keyword evidence="3" id="KW-1185">Reference proteome</keyword>
<feature type="signal peptide" evidence="1">
    <location>
        <begin position="1"/>
        <end position="20"/>
    </location>
</feature>
<keyword evidence="1" id="KW-0732">Signal</keyword>
<evidence type="ECO:0000313" key="3">
    <source>
        <dbReference type="Proteomes" id="UP001160390"/>
    </source>
</evidence>
<comment type="caution">
    <text evidence="2">The sequence shown here is derived from an EMBL/GenBank/DDBJ whole genome shotgun (WGS) entry which is preliminary data.</text>
</comment>
<evidence type="ECO:0000313" key="2">
    <source>
        <dbReference type="EMBL" id="CAI6099846.1"/>
    </source>
</evidence>
<dbReference type="EMBL" id="CABFNP030001329">
    <property type="protein sequence ID" value="CAI6099846.1"/>
    <property type="molecule type" value="Genomic_DNA"/>
</dbReference>
<sequence>MRQFTFISLAIAGFSTVTNAFQVIGTDFSTVVSQKLFSDGSEFFNQNEGKTLYLGDYTLLSNSEAAPVDLDDSVATAWVATPVATGDTTPTWSGLYLAVPSSTDVGYSAVLLDPSDDLSNYWHEFYVYNPIILVQTDSVGLQDYWYAVKSGIDGVWKLEWQSSGDDATRIQLRKSS</sequence>
<organism evidence="2 3">
    <name type="scientific">Clonostachys chloroleuca</name>
    <dbReference type="NCBI Taxonomy" id="1926264"/>
    <lineage>
        <taxon>Eukaryota</taxon>
        <taxon>Fungi</taxon>
        <taxon>Dikarya</taxon>
        <taxon>Ascomycota</taxon>
        <taxon>Pezizomycotina</taxon>
        <taxon>Sordariomycetes</taxon>
        <taxon>Hypocreomycetidae</taxon>
        <taxon>Hypocreales</taxon>
        <taxon>Bionectriaceae</taxon>
        <taxon>Clonostachys</taxon>
    </lineage>
</organism>
<feature type="chain" id="PRO_5041445732" evidence="1">
    <location>
        <begin position="21"/>
        <end position="176"/>
    </location>
</feature>
<protein>
    <submittedName>
        <fullName evidence="2">Uncharacterized protein</fullName>
    </submittedName>
</protein>
<accession>A0AA35QD48</accession>
<name>A0AA35QD48_9HYPO</name>